<dbReference type="Pfam" id="PF04279">
    <property type="entry name" value="IspA"/>
    <property type="match status" value="1"/>
</dbReference>
<feature type="transmembrane region" description="Helical" evidence="5">
    <location>
        <begin position="187"/>
        <end position="206"/>
    </location>
</feature>
<keyword evidence="7" id="KW-1185">Reference proteome</keyword>
<sequence>MLLESEAPTRQKVNPALKLLLEMGPLCVFFVANIRPEWFRPLVEAILPAGMFQGDSGGIFIATSVFIPITVLAMAAGLIIMRRIPIMPLASGIFVIVFGILALWLHNEVFIKMKPTIYNGLVGFILLGGLAFGRSLVRYVFESAFDLQPEGWRKLTLNWGLFFLFLAVLNEVVWRNFSNEFWSGFKLLGTMPITLLFTATQVPILLKYEVKPQEAAVEKDKG</sequence>
<dbReference type="InterPro" id="IPR006008">
    <property type="entry name" value="YciB"/>
</dbReference>
<evidence type="ECO:0000256" key="2">
    <source>
        <dbReference type="ARBA" id="ARBA00022692"/>
    </source>
</evidence>
<dbReference type="Proteomes" id="UP001156882">
    <property type="component" value="Unassembled WGS sequence"/>
</dbReference>
<proteinExistence type="inferred from homology"/>
<dbReference type="PANTHER" id="PTHR36917">
    <property type="entry name" value="INTRACELLULAR SEPTATION PROTEIN A-RELATED"/>
    <property type="match status" value="1"/>
</dbReference>
<comment type="subcellular location">
    <subcellularLocation>
        <location evidence="5">Cell inner membrane</location>
        <topology evidence="5">Multi-pass membrane protein</topology>
    </subcellularLocation>
</comment>
<dbReference type="NCBIfam" id="NF001323">
    <property type="entry name" value="PRK00259.1-1"/>
    <property type="match status" value="1"/>
</dbReference>
<protein>
    <recommendedName>
        <fullName evidence="5">Inner membrane-spanning protein YciB</fullName>
    </recommendedName>
</protein>
<accession>A0ABQ6CQK3</accession>
<dbReference type="PANTHER" id="PTHR36917:SF1">
    <property type="entry name" value="INNER MEMBRANE-SPANNING PROTEIN YCIB"/>
    <property type="match status" value="1"/>
</dbReference>
<evidence type="ECO:0000256" key="3">
    <source>
        <dbReference type="ARBA" id="ARBA00022989"/>
    </source>
</evidence>
<gene>
    <name evidence="5" type="primary">yciB</name>
    <name evidence="6" type="ORF">GCM10007874_56680</name>
</gene>
<dbReference type="EMBL" id="BSPC01000064">
    <property type="protein sequence ID" value="GLS22648.1"/>
    <property type="molecule type" value="Genomic_DNA"/>
</dbReference>
<comment type="function">
    <text evidence="5">Plays a role in cell envelope biogenesis, maintenance of cell envelope integrity and membrane homeostasis.</text>
</comment>
<organism evidence="6 7">
    <name type="scientific">Labrys miyagiensis</name>
    <dbReference type="NCBI Taxonomy" id="346912"/>
    <lineage>
        <taxon>Bacteria</taxon>
        <taxon>Pseudomonadati</taxon>
        <taxon>Pseudomonadota</taxon>
        <taxon>Alphaproteobacteria</taxon>
        <taxon>Hyphomicrobiales</taxon>
        <taxon>Xanthobacteraceae</taxon>
        <taxon>Labrys</taxon>
    </lineage>
</organism>
<dbReference type="HAMAP" id="MF_00189">
    <property type="entry name" value="YciB"/>
    <property type="match status" value="1"/>
</dbReference>
<keyword evidence="4 5" id="KW-0472">Membrane</keyword>
<evidence type="ECO:0000313" key="7">
    <source>
        <dbReference type="Proteomes" id="UP001156882"/>
    </source>
</evidence>
<dbReference type="RefSeq" id="WP_284315610.1">
    <property type="nucleotide sequence ID" value="NZ_BSPC01000064.1"/>
</dbReference>
<keyword evidence="1 5" id="KW-1003">Cell membrane</keyword>
<feature type="transmembrane region" description="Helical" evidence="5">
    <location>
        <begin position="86"/>
        <end position="105"/>
    </location>
</feature>
<feature type="transmembrane region" description="Helical" evidence="5">
    <location>
        <begin position="59"/>
        <end position="79"/>
    </location>
</feature>
<keyword evidence="5" id="KW-0997">Cell inner membrane</keyword>
<evidence type="ECO:0000313" key="6">
    <source>
        <dbReference type="EMBL" id="GLS22648.1"/>
    </source>
</evidence>
<name>A0ABQ6CQK3_9HYPH</name>
<keyword evidence="2 5" id="KW-0812">Transmembrane</keyword>
<feature type="transmembrane region" description="Helical" evidence="5">
    <location>
        <begin position="117"/>
        <end position="137"/>
    </location>
</feature>
<evidence type="ECO:0000256" key="1">
    <source>
        <dbReference type="ARBA" id="ARBA00022475"/>
    </source>
</evidence>
<comment type="caution">
    <text evidence="6">The sequence shown here is derived from an EMBL/GenBank/DDBJ whole genome shotgun (WGS) entry which is preliminary data.</text>
</comment>
<evidence type="ECO:0000256" key="5">
    <source>
        <dbReference type="HAMAP-Rule" id="MF_00189"/>
    </source>
</evidence>
<keyword evidence="3 5" id="KW-1133">Transmembrane helix</keyword>
<feature type="transmembrane region" description="Helical" evidence="5">
    <location>
        <begin position="157"/>
        <end position="175"/>
    </location>
</feature>
<evidence type="ECO:0000256" key="4">
    <source>
        <dbReference type="ARBA" id="ARBA00023136"/>
    </source>
</evidence>
<comment type="similarity">
    <text evidence="5">Belongs to the YciB family.</text>
</comment>
<reference evidence="7" key="1">
    <citation type="journal article" date="2019" name="Int. J. Syst. Evol. Microbiol.">
        <title>The Global Catalogue of Microorganisms (GCM) 10K type strain sequencing project: providing services to taxonomists for standard genome sequencing and annotation.</title>
        <authorList>
            <consortium name="The Broad Institute Genomics Platform"/>
            <consortium name="The Broad Institute Genome Sequencing Center for Infectious Disease"/>
            <person name="Wu L."/>
            <person name="Ma J."/>
        </authorList>
    </citation>
    <scope>NUCLEOTIDE SEQUENCE [LARGE SCALE GENOMIC DNA]</scope>
    <source>
        <strain evidence="7">NBRC 101365</strain>
    </source>
</reference>